<name>A0A9D4BAD7_9SAUR</name>
<dbReference type="AlphaFoldDB" id="A0A9D4BAD7"/>
<dbReference type="EMBL" id="JAHDVG010000463">
    <property type="protein sequence ID" value="KAH1186390.1"/>
    <property type="molecule type" value="Genomic_DNA"/>
</dbReference>
<comment type="caution">
    <text evidence="3">The sequence shown here is derived from an EMBL/GenBank/DDBJ whole genome shotgun (WGS) entry which is preliminary data.</text>
</comment>
<keyword evidence="4" id="KW-1185">Reference proteome</keyword>
<evidence type="ECO:0000313" key="4">
    <source>
        <dbReference type="Proteomes" id="UP000827986"/>
    </source>
</evidence>
<organism evidence="3 4">
    <name type="scientific">Mauremys mutica</name>
    <name type="common">yellowpond turtle</name>
    <dbReference type="NCBI Taxonomy" id="74926"/>
    <lineage>
        <taxon>Eukaryota</taxon>
        <taxon>Metazoa</taxon>
        <taxon>Chordata</taxon>
        <taxon>Craniata</taxon>
        <taxon>Vertebrata</taxon>
        <taxon>Euteleostomi</taxon>
        <taxon>Archelosauria</taxon>
        <taxon>Testudinata</taxon>
        <taxon>Testudines</taxon>
        <taxon>Cryptodira</taxon>
        <taxon>Durocryptodira</taxon>
        <taxon>Testudinoidea</taxon>
        <taxon>Geoemydidae</taxon>
        <taxon>Geoemydinae</taxon>
        <taxon>Mauremys</taxon>
    </lineage>
</organism>
<keyword evidence="2" id="KW-0472">Membrane</keyword>
<evidence type="ECO:0000313" key="3">
    <source>
        <dbReference type="EMBL" id="KAH1186390.1"/>
    </source>
</evidence>
<evidence type="ECO:0000256" key="1">
    <source>
        <dbReference type="SAM" id="MobiDB-lite"/>
    </source>
</evidence>
<proteinExistence type="predicted"/>
<gene>
    <name evidence="3" type="ORF">KIL84_019139</name>
</gene>
<dbReference type="Proteomes" id="UP000827986">
    <property type="component" value="Unassembled WGS sequence"/>
</dbReference>
<keyword evidence="2" id="KW-1133">Transmembrane helix</keyword>
<feature type="region of interest" description="Disordered" evidence="1">
    <location>
        <begin position="36"/>
        <end position="81"/>
    </location>
</feature>
<accession>A0A9D4BAD7</accession>
<sequence length="100" mass="10715">MSNSYLGTYSFLTWKMFTSCVVLAIANGTKIFQGSQALGSTQRSKGKKSLAHREGTSPPLSHIDGIAPWRGGGAKLSKDRTSNSPIDVLLTKALKRSTNS</sequence>
<protein>
    <submittedName>
        <fullName evidence="3">Uncharacterized protein</fullName>
    </submittedName>
</protein>
<feature type="transmembrane region" description="Helical" evidence="2">
    <location>
        <begin position="6"/>
        <end position="26"/>
    </location>
</feature>
<reference evidence="3" key="1">
    <citation type="submission" date="2021-09" db="EMBL/GenBank/DDBJ databases">
        <title>The genome of Mauremys mutica provides insights into the evolution of semi-aquatic lifestyle.</title>
        <authorList>
            <person name="Gong S."/>
            <person name="Gao Y."/>
        </authorList>
    </citation>
    <scope>NUCLEOTIDE SEQUENCE</scope>
    <source>
        <strain evidence="3">MM-2020</strain>
        <tissue evidence="3">Muscle</tissue>
    </source>
</reference>
<keyword evidence="2" id="KW-0812">Transmembrane</keyword>
<evidence type="ECO:0000256" key="2">
    <source>
        <dbReference type="SAM" id="Phobius"/>
    </source>
</evidence>